<sequence length="90" mass="10536">MADPLFGNMWRPFAFPLSNKGGNSMNWDQIKGKWMQFKGRAKEQWGDLTDDDLDRIEGNRDQLAGRIQERYGIAKEEAERQIDDWSRSLT</sequence>
<organism evidence="3 4">
    <name type="scientific">Mesorhizobium robiniae</name>
    <dbReference type="NCBI Taxonomy" id="559315"/>
    <lineage>
        <taxon>Bacteria</taxon>
        <taxon>Pseudomonadati</taxon>
        <taxon>Pseudomonadota</taxon>
        <taxon>Alphaproteobacteria</taxon>
        <taxon>Hyphomicrobiales</taxon>
        <taxon>Phyllobacteriaceae</taxon>
        <taxon>Mesorhizobium</taxon>
    </lineage>
</organism>
<dbReference type="PANTHER" id="PTHR34977">
    <property type="entry name" value="UPF0337 PROTEIN YJBJ"/>
    <property type="match status" value="1"/>
</dbReference>
<evidence type="ECO:0000259" key="2">
    <source>
        <dbReference type="Pfam" id="PF05532"/>
    </source>
</evidence>
<dbReference type="SUPFAM" id="SSF69047">
    <property type="entry name" value="Hypothetical protein YjbJ"/>
    <property type="match status" value="1"/>
</dbReference>
<evidence type="ECO:0000256" key="1">
    <source>
        <dbReference type="ARBA" id="ARBA00009129"/>
    </source>
</evidence>
<protein>
    <submittedName>
        <fullName evidence="3">Uncharacterized protein YjbJ (UPF0337 family)</fullName>
    </submittedName>
</protein>
<dbReference type="Pfam" id="PF05532">
    <property type="entry name" value="CsbD"/>
    <property type="match status" value="1"/>
</dbReference>
<evidence type="ECO:0000313" key="4">
    <source>
        <dbReference type="Proteomes" id="UP001549204"/>
    </source>
</evidence>
<accession>A0ABV2GIS5</accession>
<gene>
    <name evidence="3" type="ORF">ABID19_001212</name>
</gene>
<name>A0ABV2GIS5_9HYPH</name>
<reference evidence="3 4" key="1">
    <citation type="submission" date="2024-06" db="EMBL/GenBank/DDBJ databases">
        <title>Genomic Encyclopedia of Type Strains, Phase IV (KMG-IV): sequencing the most valuable type-strain genomes for metagenomic binning, comparative biology and taxonomic classification.</title>
        <authorList>
            <person name="Goeker M."/>
        </authorList>
    </citation>
    <scope>NUCLEOTIDE SEQUENCE [LARGE SCALE GENOMIC DNA]</scope>
    <source>
        <strain evidence="3 4">DSM 100022</strain>
    </source>
</reference>
<dbReference type="InterPro" id="IPR050423">
    <property type="entry name" value="UPF0337_stress_rsp"/>
</dbReference>
<comment type="similarity">
    <text evidence="1">Belongs to the UPF0337 (CsbD) family.</text>
</comment>
<dbReference type="PANTHER" id="PTHR34977:SF1">
    <property type="entry name" value="UPF0337 PROTEIN YJBJ"/>
    <property type="match status" value="1"/>
</dbReference>
<dbReference type="EMBL" id="JBEPMC010000002">
    <property type="protein sequence ID" value="MET3578195.1"/>
    <property type="molecule type" value="Genomic_DNA"/>
</dbReference>
<feature type="domain" description="CsbD-like" evidence="2">
    <location>
        <begin position="28"/>
        <end position="80"/>
    </location>
</feature>
<proteinExistence type="inferred from homology"/>
<keyword evidence="4" id="KW-1185">Reference proteome</keyword>
<comment type="caution">
    <text evidence="3">The sequence shown here is derived from an EMBL/GenBank/DDBJ whole genome shotgun (WGS) entry which is preliminary data.</text>
</comment>
<dbReference type="InterPro" id="IPR036629">
    <property type="entry name" value="YjbJ_sf"/>
</dbReference>
<dbReference type="Proteomes" id="UP001549204">
    <property type="component" value="Unassembled WGS sequence"/>
</dbReference>
<dbReference type="InterPro" id="IPR008462">
    <property type="entry name" value="CsbD"/>
</dbReference>
<evidence type="ECO:0000313" key="3">
    <source>
        <dbReference type="EMBL" id="MET3578195.1"/>
    </source>
</evidence>
<dbReference type="Gene3D" id="1.10.1470.10">
    <property type="entry name" value="YjbJ"/>
    <property type="match status" value="1"/>
</dbReference>